<accession>A0A1I4I4G1</accession>
<keyword evidence="2" id="KW-1185">Reference proteome</keyword>
<evidence type="ECO:0000313" key="1">
    <source>
        <dbReference type="EMBL" id="SFL48997.1"/>
    </source>
</evidence>
<dbReference type="AlphaFoldDB" id="A0A1I4I4G1"/>
<dbReference type="STRING" id="414703.SAMN04488125_11647"/>
<evidence type="ECO:0000313" key="2">
    <source>
        <dbReference type="Proteomes" id="UP000198804"/>
    </source>
</evidence>
<evidence type="ECO:0008006" key="3">
    <source>
        <dbReference type="Google" id="ProtNLM"/>
    </source>
</evidence>
<dbReference type="RefSeq" id="WP_091949303.1">
    <property type="nucleotide sequence ID" value="NZ_FOSV01000016.1"/>
</dbReference>
<reference evidence="2" key="1">
    <citation type="submission" date="2016-10" db="EMBL/GenBank/DDBJ databases">
        <authorList>
            <person name="Varghese N."/>
            <person name="Submissions S."/>
        </authorList>
    </citation>
    <scope>NUCLEOTIDE SEQUENCE [LARGE SCALE GENOMIC DNA]</scope>
    <source>
        <strain evidence="2">CGMCC 1.6474</strain>
    </source>
</reference>
<protein>
    <recommendedName>
        <fullName evidence="3">Ribosomal protein S27</fullName>
    </recommendedName>
</protein>
<proteinExistence type="predicted"/>
<dbReference type="OrthoDB" id="7864919at2"/>
<organism evidence="1 2">
    <name type="scientific">Methylorubrum salsuginis</name>
    <dbReference type="NCBI Taxonomy" id="414703"/>
    <lineage>
        <taxon>Bacteria</taxon>
        <taxon>Pseudomonadati</taxon>
        <taxon>Pseudomonadota</taxon>
        <taxon>Alphaproteobacteria</taxon>
        <taxon>Hyphomicrobiales</taxon>
        <taxon>Methylobacteriaceae</taxon>
        <taxon>Methylorubrum</taxon>
    </lineage>
</organism>
<gene>
    <name evidence="1" type="ORF">SAMN04488125_11647</name>
</gene>
<sequence length="72" mass="7575">MNPILVVALVCASTVQVPDCSRETALDVVVGPAHTLQECLIQGPVLAASAGHTPSDTKTYVKTRCEQRRNGG</sequence>
<dbReference type="Proteomes" id="UP000198804">
    <property type="component" value="Unassembled WGS sequence"/>
</dbReference>
<dbReference type="EMBL" id="FOSV01000016">
    <property type="protein sequence ID" value="SFL48997.1"/>
    <property type="molecule type" value="Genomic_DNA"/>
</dbReference>
<name>A0A1I4I4G1_9HYPH</name>